<dbReference type="Pfam" id="PF00672">
    <property type="entry name" value="HAMP"/>
    <property type="match status" value="1"/>
</dbReference>
<evidence type="ECO:0000256" key="6">
    <source>
        <dbReference type="SAM" id="Phobius"/>
    </source>
</evidence>
<reference evidence="8 9" key="1">
    <citation type="submission" date="2016-08" db="EMBL/GenBank/DDBJ databases">
        <title>Genome sequencing of Paenibacillus sp. TI45-13ar, isolated from Korean traditional nuruk.</title>
        <authorList>
            <person name="Kim S.-J."/>
        </authorList>
    </citation>
    <scope>NUCLEOTIDE SEQUENCE [LARGE SCALE GENOMIC DNA]</scope>
    <source>
        <strain evidence="8 9">TI45-13ar</strain>
    </source>
</reference>
<dbReference type="Gene3D" id="3.30.565.10">
    <property type="entry name" value="Histidine kinase-like ATPase, C-terminal domain"/>
    <property type="match status" value="1"/>
</dbReference>
<evidence type="ECO:0000313" key="9">
    <source>
        <dbReference type="Proteomes" id="UP000094578"/>
    </source>
</evidence>
<organism evidence="8 9">
    <name type="scientific">Paenibacillus nuruki</name>
    <dbReference type="NCBI Taxonomy" id="1886670"/>
    <lineage>
        <taxon>Bacteria</taxon>
        <taxon>Bacillati</taxon>
        <taxon>Bacillota</taxon>
        <taxon>Bacilli</taxon>
        <taxon>Bacillales</taxon>
        <taxon>Paenibacillaceae</taxon>
        <taxon>Paenibacillus</taxon>
    </lineage>
</organism>
<dbReference type="EC" id="2.7.13.3" evidence="8"/>
<dbReference type="Pfam" id="PF06580">
    <property type="entry name" value="His_kinase"/>
    <property type="match status" value="1"/>
</dbReference>
<keyword evidence="5 6" id="KW-0472">Membrane</keyword>
<sequence length="622" mass="70853">MFKNKSMSFIPKASIKIKIAVLFIVLITLSALLSNGILYFVFMNIMREQLLEDQQNIMLQSRSNVQNVENSIDQATYYFSTDKTIADILNKATFDDIESYRDLNTINQQFIKYLDVPLSNVVSTYSATFFVKNTFPVAAELPTIQLEQLSKLPGGTGSNRFFNSDEAENEEWFKRTVELSGTLNIFYANDDRDRVYFAKQVRNPLILNTTNEMGVIVIAIDTSEFGKQIEASRLTQGTQLLLADQNNQVLYSNNPTLKGMDISRTPDLAPVLQYTDIGGTSDLKYNQTRYIADTYPLKWGWNLIALIPYSDITDRLSIIFDIIVGITVAVIVAGISFTLLLSNSIARPVIKLANVMRNIKDGSTMDVFIEPPEQDEVGVLYRQFNNLMKRINGLVDDVIESGERERQAEMKALQAQINPHFIYNTLDSINWMALSKNEDDIVTMVSSLAHILRYSIKQPNEQVPLRQEIEHVQNYVNIQSLRYGDNFQVSYDIEPELYDYLLPKFIIQPLIENAILHGTEQITDQGKIVLRAYTDGIVVRIIVEDNGPGTDTALLNDYLDREQEVLHSSDGIGISNIHQRIKLHYEDNMFGLRFYYTDNVMKSVITVPYKVSKKTLTEKIST</sequence>
<dbReference type="RefSeq" id="WP_069327841.1">
    <property type="nucleotide sequence ID" value="NZ_MDER01000042.1"/>
</dbReference>
<evidence type="ECO:0000256" key="3">
    <source>
        <dbReference type="ARBA" id="ARBA00022553"/>
    </source>
</evidence>
<dbReference type="Gene3D" id="3.30.450.20">
    <property type="entry name" value="PAS domain"/>
    <property type="match status" value="1"/>
</dbReference>
<evidence type="ECO:0000256" key="4">
    <source>
        <dbReference type="ARBA" id="ARBA00022679"/>
    </source>
</evidence>
<proteinExistence type="predicted"/>
<protein>
    <submittedName>
        <fullName evidence="8">Histidine kinase</fullName>
        <ecNumber evidence="8">2.7.13.3</ecNumber>
    </submittedName>
</protein>
<gene>
    <name evidence="8" type="ORF">PTI45_02421</name>
</gene>
<evidence type="ECO:0000259" key="7">
    <source>
        <dbReference type="PROSITE" id="PS50885"/>
    </source>
</evidence>
<comment type="caution">
    <text evidence="8">The sequence shown here is derived from an EMBL/GenBank/DDBJ whole genome shotgun (WGS) entry which is preliminary data.</text>
</comment>
<keyword evidence="3" id="KW-0597">Phosphoprotein</keyword>
<keyword evidence="6" id="KW-0812">Transmembrane</keyword>
<dbReference type="AlphaFoldDB" id="A0A1E3L5D4"/>
<dbReference type="PANTHER" id="PTHR34220:SF7">
    <property type="entry name" value="SENSOR HISTIDINE KINASE YPDA"/>
    <property type="match status" value="1"/>
</dbReference>
<accession>A0A1E3L5D4</accession>
<keyword evidence="4 8" id="KW-0808">Transferase</keyword>
<keyword evidence="8" id="KW-0418">Kinase</keyword>
<dbReference type="InterPro" id="IPR036890">
    <property type="entry name" value="HATPase_C_sf"/>
</dbReference>
<dbReference type="PROSITE" id="PS50885">
    <property type="entry name" value="HAMP"/>
    <property type="match status" value="1"/>
</dbReference>
<dbReference type="GO" id="GO:0005886">
    <property type="term" value="C:plasma membrane"/>
    <property type="evidence" value="ECO:0007669"/>
    <property type="project" value="UniProtKB-SubCell"/>
</dbReference>
<feature type="transmembrane region" description="Helical" evidence="6">
    <location>
        <begin position="20"/>
        <end position="42"/>
    </location>
</feature>
<feature type="domain" description="HAMP" evidence="7">
    <location>
        <begin position="343"/>
        <end position="396"/>
    </location>
</feature>
<name>A0A1E3L5D4_9BACL</name>
<dbReference type="Proteomes" id="UP000094578">
    <property type="component" value="Unassembled WGS sequence"/>
</dbReference>
<keyword evidence="6" id="KW-1133">Transmembrane helix</keyword>
<dbReference type="STRING" id="1886670.PTI45_02421"/>
<dbReference type="InterPro" id="IPR003660">
    <property type="entry name" value="HAMP_dom"/>
</dbReference>
<dbReference type="GO" id="GO:0000155">
    <property type="term" value="F:phosphorelay sensor kinase activity"/>
    <property type="evidence" value="ECO:0007669"/>
    <property type="project" value="InterPro"/>
</dbReference>
<keyword evidence="9" id="KW-1185">Reference proteome</keyword>
<dbReference type="EMBL" id="MDER01000042">
    <property type="protein sequence ID" value="ODP28170.1"/>
    <property type="molecule type" value="Genomic_DNA"/>
</dbReference>
<dbReference type="InterPro" id="IPR050640">
    <property type="entry name" value="Bact_2-comp_sensor_kinase"/>
</dbReference>
<evidence type="ECO:0000256" key="5">
    <source>
        <dbReference type="ARBA" id="ARBA00023136"/>
    </source>
</evidence>
<evidence type="ECO:0000256" key="1">
    <source>
        <dbReference type="ARBA" id="ARBA00004651"/>
    </source>
</evidence>
<dbReference type="SUPFAM" id="SSF158472">
    <property type="entry name" value="HAMP domain-like"/>
    <property type="match status" value="1"/>
</dbReference>
<dbReference type="SUPFAM" id="SSF55874">
    <property type="entry name" value="ATPase domain of HSP90 chaperone/DNA topoisomerase II/histidine kinase"/>
    <property type="match status" value="1"/>
</dbReference>
<comment type="subcellular location">
    <subcellularLocation>
        <location evidence="1">Cell membrane</location>
        <topology evidence="1">Multi-pass membrane protein</topology>
    </subcellularLocation>
</comment>
<dbReference type="Gene3D" id="6.10.340.10">
    <property type="match status" value="1"/>
</dbReference>
<keyword evidence="2" id="KW-1003">Cell membrane</keyword>
<feature type="transmembrane region" description="Helical" evidence="6">
    <location>
        <begin position="318"/>
        <end position="341"/>
    </location>
</feature>
<dbReference type="CDD" id="cd06225">
    <property type="entry name" value="HAMP"/>
    <property type="match status" value="1"/>
</dbReference>
<dbReference type="InterPro" id="IPR010559">
    <property type="entry name" value="Sig_transdc_His_kin_internal"/>
</dbReference>
<evidence type="ECO:0000256" key="2">
    <source>
        <dbReference type="ARBA" id="ARBA00022475"/>
    </source>
</evidence>
<evidence type="ECO:0000313" key="8">
    <source>
        <dbReference type="EMBL" id="ODP28170.1"/>
    </source>
</evidence>
<dbReference type="PANTHER" id="PTHR34220">
    <property type="entry name" value="SENSOR HISTIDINE KINASE YPDA"/>
    <property type="match status" value="1"/>
</dbReference>
<dbReference type="PATRIC" id="fig|1886670.3.peg.2464"/>